<keyword evidence="2" id="KW-0732">Signal</keyword>
<dbReference type="OrthoDB" id="9837391at2759"/>
<dbReference type="InterPro" id="IPR055331">
    <property type="entry name" value="FMR1-like"/>
</dbReference>
<keyword evidence="1" id="KW-0472">Membrane</keyword>
<dbReference type="Proteomes" id="UP000504624">
    <property type="component" value="Unplaced"/>
</dbReference>
<organism evidence="3 5">
    <name type="scientific">Lepidothrix coronata</name>
    <name type="common">blue-crowned manakin</name>
    <dbReference type="NCBI Taxonomy" id="321398"/>
    <lineage>
        <taxon>Eukaryota</taxon>
        <taxon>Metazoa</taxon>
        <taxon>Chordata</taxon>
        <taxon>Craniata</taxon>
        <taxon>Vertebrata</taxon>
        <taxon>Euteleostomi</taxon>
        <taxon>Archelosauria</taxon>
        <taxon>Archosauria</taxon>
        <taxon>Dinosauria</taxon>
        <taxon>Saurischia</taxon>
        <taxon>Theropoda</taxon>
        <taxon>Coelurosauria</taxon>
        <taxon>Aves</taxon>
        <taxon>Neognathae</taxon>
        <taxon>Neoaves</taxon>
        <taxon>Telluraves</taxon>
        <taxon>Australaves</taxon>
        <taxon>Passeriformes</taxon>
        <taxon>Pipridae</taxon>
        <taxon>Lepidothrix</taxon>
    </lineage>
</organism>
<evidence type="ECO:0000313" key="3">
    <source>
        <dbReference type="Proteomes" id="UP000504624"/>
    </source>
</evidence>
<dbReference type="PANTHER" id="PTHR37360:SF1">
    <property type="entry name" value="FMR1 NEIGHBOR PROTEIN"/>
    <property type="match status" value="1"/>
</dbReference>
<sequence>MLPIGTHRAWVVMVLILLCNIHSLLAAPVQQGLGQSEAAPHSPNMTLKGVFESLLSFFRPMTCRLSNEQPLIPCQVESHNKSECLKNHCCPMKIGQDLQCHMPVKDDVQLAIRLILLTGGGFLILGLLPICCCAILQRSPCINPVQGISKKVRQIARERRERREETNDEEVHLLD</sequence>
<feature type="signal peptide" evidence="2">
    <location>
        <begin position="1"/>
        <end position="26"/>
    </location>
</feature>
<evidence type="ECO:0000313" key="5">
    <source>
        <dbReference type="RefSeq" id="XP_017674637.1"/>
    </source>
</evidence>
<keyword evidence="3" id="KW-1185">Reference proteome</keyword>
<dbReference type="PANTHER" id="PTHR37360">
    <property type="entry name" value="FRAGILE X MENTAL RETARDATION 1 NEIGHBOR PROTEIN"/>
    <property type="match status" value="1"/>
</dbReference>
<dbReference type="AlphaFoldDB" id="A0A6J0HJF7"/>
<name>A0A6J0HJF7_9PASS</name>
<dbReference type="CTD" id="158521"/>
<feature type="chain" id="PRO_5044637357" evidence="2">
    <location>
        <begin position="27"/>
        <end position="175"/>
    </location>
</feature>
<keyword evidence="1" id="KW-0812">Transmembrane</keyword>
<evidence type="ECO:0000256" key="2">
    <source>
        <dbReference type="SAM" id="SignalP"/>
    </source>
</evidence>
<evidence type="ECO:0000256" key="1">
    <source>
        <dbReference type="SAM" id="Phobius"/>
    </source>
</evidence>
<dbReference type="RefSeq" id="XP_017674637.1">
    <property type="nucleotide sequence ID" value="XM_017819148.1"/>
</dbReference>
<reference evidence="4 5" key="1">
    <citation type="submission" date="2025-04" db="UniProtKB">
        <authorList>
            <consortium name="RefSeq"/>
        </authorList>
    </citation>
    <scope>IDENTIFICATION</scope>
</reference>
<gene>
    <name evidence="4 5" type="primary">FMR1NB</name>
</gene>
<evidence type="ECO:0000313" key="4">
    <source>
        <dbReference type="RefSeq" id="XP_017674635.1"/>
    </source>
</evidence>
<feature type="transmembrane region" description="Helical" evidence="1">
    <location>
        <begin position="111"/>
        <end position="136"/>
    </location>
</feature>
<keyword evidence="1" id="KW-1133">Transmembrane helix</keyword>
<dbReference type="GeneID" id="108499391"/>
<protein>
    <submittedName>
        <fullName evidence="4 5">Fragile X mental retardation 1 neighbor protein</fullName>
    </submittedName>
</protein>
<accession>A0A6J0HJF7</accession>
<dbReference type="RefSeq" id="XP_017674635.1">
    <property type="nucleotide sequence ID" value="XM_017819146.1"/>
</dbReference>
<proteinExistence type="predicted"/>